<dbReference type="SUPFAM" id="SSF46689">
    <property type="entry name" value="Homeodomain-like"/>
    <property type="match status" value="1"/>
</dbReference>
<proteinExistence type="predicted"/>
<evidence type="ECO:0000256" key="2">
    <source>
        <dbReference type="ARBA" id="ARBA00023125"/>
    </source>
</evidence>
<evidence type="ECO:0000313" key="6">
    <source>
        <dbReference type="EMBL" id="RZS29817.1"/>
    </source>
</evidence>
<dbReference type="SUPFAM" id="SSF48498">
    <property type="entry name" value="Tetracyclin repressor-like, C-terminal domain"/>
    <property type="match status" value="1"/>
</dbReference>
<dbReference type="Pfam" id="PF00440">
    <property type="entry name" value="TetR_N"/>
    <property type="match status" value="1"/>
</dbReference>
<keyword evidence="3" id="KW-0804">Transcription</keyword>
<evidence type="ECO:0000256" key="4">
    <source>
        <dbReference type="PROSITE-ProRule" id="PRU00335"/>
    </source>
</evidence>
<dbReference type="Proteomes" id="UP000294257">
    <property type="component" value="Unassembled WGS sequence"/>
</dbReference>
<dbReference type="AlphaFoldDB" id="A0A4Q7KBC6"/>
<evidence type="ECO:0000259" key="5">
    <source>
        <dbReference type="PROSITE" id="PS50977"/>
    </source>
</evidence>
<dbReference type="InterPro" id="IPR036271">
    <property type="entry name" value="Tet_transcr_reg_TetR-rel_C_sf"/>
</dbReference>
<dbReference type="InterPro" id="IPR001647">
    <property type="entry name" value="HTH_TetR"/>
</dbReference>
<dbReference type="GO" id="GO:0003677">
    <property type="term" value="F:DNA binding"/>
    <property type="evidence" value="ECO:0007669"/>
    <property type="project" value="UniProtKB-UniRule"/>
</dbReference>
<accession>A0A4Q7KBC6</accession>
<protein>
    <submittedName>
        <fullName evidence="6">TetR family transcriptional regulator</fullName>
    </submittedName>
</protein>
<comment type="caution">
    <text evidence="6">The sequence shown here is derived from an EMBL/GenBank/DDBJ whole genome shotgun (WGS) entry which is preliminary data.</text>
</comment>
<evidence type="ECO:0000256" key="1">
    <source>
        <dbReference type="ARBA" id="ARBA00023015"/>
    </source>
</evidence>
<name>A0A4Q7KBC6_9PSEU</name>
<keyword evidence="7" id="KW-1185">Reference proteome</keyword>
<feature type="DNA-binding region" description="H-T-H motif" evidence="4">
    <location>
        <begin position="58"/>
        <end position="77"/>
    </location>
</feature>
<dbReference type="InterPro" id="IPR025996">
    <property type="entry name" value="MT1864/Rv1816-like_C"/>
</dbReference>
<keyword evidence="1" id="KW-0805">Transcription regulation</keyword>
<feature type="domain" description="HTH tetR-type" evidence="5">
    <location>
        <begin position="36"/>
        <end position="95"/>
    </location>
</feature>
<dbReference type="Pfam" id="PF13305">
    <property type="entry name" value="TetR_C_33"/>
    <property type="match status" value="1"/>
</dbReference>
<evidence type="ECO:0000256" key="3">
    <source>
        <dbReference type="ARBA" id="ARBA00023163"/>
    </source>
</evidence>
<sequence length="254" mass="27839">MFTRALLAVKSTALVCVILLSMTERTTGSIRARVRAEMLDEIKAAARKQLATDGASLSLRAVARDMGMASSAIYRYFPSRDDLLTALIIEAYDSLADAAEDSEAEVDRADLVGRWLAVAHGLRNWALDRPHEYALIYGSPVPGYAAPEDTIEPSTRPVLLIGTILTDAKTAGRLEEESLPTRTPAPLVMEIREAARVVNAAVGEAEMARALIAWTELFGAISFEIFGRLNNVIDQRFAWFDHQMRAMAGFVGLR</sequence>
<evidence type="ECO:0000313" key="7">
    <source>
        <dbReference type="Proteomes" id="UP000294257"/>
    </source>
</evidence>
<keyword evidence="2 4" id="KW-0238">DNA-binding</keyword>
<gene>
    <name evidence="6" type="ORF">EV193_11871</name>
</gene>
<dbReference type="EMBL" id="SGWQ01000018">
    <property type="protein sequence ID" value="RZS29817.1"/>
    <property type="molecule type" value="Genomic_DNA"/>
</dbReference>
<reference evidence="6 7" key="1">
    <citation type="submission" date="2019-02" db="EMBL/GenBank/DDBJ databases">
        <title>Genomic Encyclopedia of Type Strains, Phase IV (KMG-IV): sequencing the most valuable type-strain genomes for metagenomic binning, comparative biology and taxonomic classification.</title>
        <authorList>
            <person name="Goeker M."/>
        </authorList>
    </citation>
    <scope>NUCLEOTIDE SEQUENCE [LARGE SCALE GENOMIC DNA]</scope>
    <source>
        <strain evidence="6 7">DSM 101727</strain>
    </source>
</reference>
<dbReference type="Gene3D" id="1.10.357.10">
    <property type="entry name" value="Tetracycline Repressor, domain 2"/>
    <property type="match status" value="1"/>
</dbReference>
<organism evidence="6 7">
    <name type="scientific">Herbihabitans rhizosphaerae</name>
    <dbReference type="NCBI Taxonomy" id="1872711"/>
    <lineage>
        <taxon>Bacteria</taxon>
        <taxon>Bacillati</taxon>
        <taxon>Actinomycetota</taxon>
        <taxon>Actinomycetes</taxon>
        <taxon>Pseudonocardiales</taxon>
        <taxon>Pseudonocardiaceae</taxon>
        <taxon>Herbihabitans</taxon>
    </lineage>
</organism>
<dbReference type="PROSITE" id="PS50977">
    <property type="entry name" value="HTH_TETR_2"/>
    <property type="match status" value="1"/>
</dbReference>
<dbReference type="InterPro" id="IPR009057">
    <property type="entry name" value="Homeodomain-like_sf"/>
</dbReference>